<evidence type="ECO:0000313" key="1">
    <source>
        <dbReference type="EMBL" id="KAK1122802.1"/>
    </source>
</evidence>
<dbReference type="Proteomes" id="UP001177670">
    <property type="component" value="Unassembled WGS sequence"/>
</dbReference>
<comment type="caution">
    <text evidence="1">The sequence shown here is derived from an EMBL/GenBank/DDBJ whole genome shotgun (WGS) entry which is preliminary data.</text>
</comment>
<gene>
    <name evidence="1" type="ORF">K0M31_009244</name>
</gene>
<keyword evidence="2" id="KW-1185">Reference proteome</keyword>
<organism evidence="1 2">
    <name type="scientific">Melipona bicolor</name>
    <dbReference type="NCBI Taxonomy" id="60889"/>
    <lineage>
        <taxon>Eukaryota</taxon>
        <taxon>Metazoa</taxon>
        <taxon>Ecdysozoa</taxon>
        <taxon>Arthropoda</taxon>
        <taxon>Hexapoda</taxon>
        <taxon>Insecta</taxon>
        <taxon>Pterygota</taxon>
        <taxon>Neoptera</taxon>
        <taxon>Endopterygota</taxon>
        <taxon>Hymenoptera</taxon>
        <taxon>Apocrita</taxon>
        <taxon>Aculeata</taxon>
        <taxon>Apoidea</taxon>
        <taxon>Anthophila</taxon>
        <taxon>Apidae</taxon>
        <taxon>Melipona</taxon>
    </lineage>
</organism>
<accession>A0AA40FP72</accession>
<dbReference type="EMBL" id="JAHYIQ010000022">
    <property type="protein sequence ID" value="KAK1122802.1"/>
    <property type="molecule type" value="Genomic_DNA"/>
</dbReference>
<name>A0AA40FP72_9HYME</name>
<proteinExistence type="predicted"/>
<dbReference type="AlphaFoldDB" id="A0AA40FP72"/>
<reference evidence="1" key="1">
    <citation type="submission" date="2021-10" db="EMBL/GenBank/DDBJ databases">
        <title>Melipona bicolor Genome sequencing and assembly.</title>
        <authorList>
            <person name="Araujo N.S."/>
            <person name="Arias M.C."/>
        </authorList>
    </citation>
    <scope>NUCLEOTIDE SEQUENCE</scope>
    <source>
        <strain evidence="1">USP_2M_L1-L4_2017</strain>
        <tissue evidence="1">Whole body</tissue>
    </source>
</reference>
<evidence type="ECO:0000313" key="2">
    <source>
        <dbReference type="Proteomes" id="UP001177670"/>
    </source>
</evidence>
<sequence>MLARLYCAKETSKFRAFPGDSSVSTAATSGLQCFTLRGVASIPATARNSVLANRCGVYLGRREAS</sequence>
<protein>
    <submittedName>
        <fullName evidence="1">Uncharacterized protein</fullName>
    </submittedName>
</protein>